<sequence length="435" mass="45024">MTDGTHPSRIEWFTEEVPGGDAALVAAVMGALYVGFTALSLLVGVTLTGLVSGLQGITFFAAVYALAALALNLQWGYAGLFNVGVAGFMAVGVYTMAILTRPVNPDTGVGGFGLPLVVGVLGGIAIAALLGFVAAVPALRVRDDYLAIITVGLGEIVRLTVNSQTFARVDVFGVTTGTGGANGLSLPQNPVDALFYVNPDSPAEGATILGDALFGVASSVGIPNAVALSWAYTLVVVGFVGLFYVYLARLANSPFGRVLKAIREDEMVAEALGKDTNRFKITAFVVGCALMGLTGILWQGSQGFTSPANYLPQQTFYIFIALIIGGAGSNTGSVLGGALFAGLLFRGPPLLANTVEAFADFGRAPTTVIDAVIPLASADPFPLLAFLFDHIAALRFMLVGAVLIYLIQNRPQGLLGHRKETASTVSLARGGTDEQ</sequence>
<evidence type="ECO:0000313" key="7">
    <source>
        <dbReference type="EMBL" id="MFC3959812.1"/>
    </source>
</evidence>
<dbReference type="Proteomes" id="UP001595846">
    <property type="component" value="Unassembled WGS sequence"/>
</dbReference>
<feature type="transmembrane region" description="Helical" evidence="6">
    <location>
        <begin position="318"/>
        <end position="345"/>
    </location>
</feature>
<evidence type="ECO:0000256" key="5">
    <source>
        <dbReference type="ARBA" id="ARBA00023136"/>
    </source>
</evidence>
<dbReference type="EMBL" id="JBHSAQ010000013">
    <property type="protein sequence ID" value="MFC3959812.1"/>
    <property type="molecule type" value="Genomic_DNA"/>
</dbReference>
<evidence type="ECO:0000256" key="1">
    <source>
        <dbReference type="ARBA" id="ARBA00004651"/>
    </source>
</evidence>
<keyword evidence="3 6" id="KW-0812">Transmembrane</keyword>
<dbReference type="PANTHER" id="PTHR30482">
    <property type="entry name" value="HIGH-AFFINITY BRANCHED-CHAIN AMINO ACID TRANSPORT SYSTEM PERMEASE"/>
    <property type="match status" value="1"/>
</dbReference>
<feature type="transmembrane region" description="Helical" evidence="6">
    <location>
        <begin position="383"/>
        <end position="407"/>
    </location>
</feature>
<evidence type="ECO:0000256" key="3">
    <source>
        <dbReference type="ARBA" id="ARBA00022692"/>
    </source>
</evidence>
<dbReference type="Pfam" id="PF02653">
    <property type="entry name" value="BPD_transp_2"/>
    <property type="match status" value="1"/>
</dbReference>
<evidence type="ECO:0000256" key="2">
    <source>
        <dbReference type="ARBA" id="ARBA00022475"/>
    </source>
</evidence>
<evidence type="ECO:0000313" key="8">
    <source>
        <dbReference type="Proteomes" id="UP001595846"/>
    </source>
</evidence>
<dbReference type="GeneID" id="73902438"/>
<evidence type="ECO:0000256" key="6">
    <source>
        <dbReference type="SAM" id="Phobius"/>
    </source>
</evidence>
<feature type="transmembrane region" description="Helical" evidence="6">
    <location>
        <begin position="227"/>
        <end position="247"/>
    </location>
</feature>
<gene>
    <name evidence="7" type="ORF">ACFOUR_15725</name>
</gene>
<feature type="transmembrane region" description="Helical" evidence="6">
    <location>
        <begin position="281"/>
        <end position="298"/>
    </location>
</feature>
<dbReference type="PANTHER" id="PTHR30482:SF10">
    <property type="entry name" value="HIGH-AFFINITY BRANCHED-CHAIN AMINO ACID TRANSPORT PROTEIN BRAE"/>
    <property type="match status" value="1"/>
</dbReference>
<evidence type="ECO:0000256" key="4">
    <source>
        <dbReference type="ARBA" id="ARBA00022989"/>
    </source>
</evidence>
<proteinExistence type="predicted"/>
<comment type="subcellular location">
    <subcellularLocation>
        <location evidence="1">Cell membrane</location>
        <topology evidence="1">Multi-pass membrane protein</topology>
    </subcellularLocation>
</comment>
<dbReference type="RefSeq" id="WP_256533325.1">
    <property type="nucleotide sequence ID" value="NZ_CP101824.1"/>
</dbReference>
<keyword evidence="5 6" id="KW-0472">Membrane</keyword>
<dbReference type="InterPro" id="IPR001851">
    <property type="entry name" value="ABC_transp_permease"/>
</dbReference>
<name>A0ABD5NS02_9EURY</name>
<dbReference type="CDD" id="cd06581">
    <property type="entry name" value="TM_PBP1_LivM_like"/>
    <property type="match status" value="1"/>
</dbReference>
<protein>
    <submittedName>
        <fullName evidence="7">Branched-chain amino acid ABC transporter permease</fullName>
    </submittedName>
</protein>
<organism evidence="7 8">
    <name type="scientific">Halovivax cerinus</name>
    <dbReference type="NCBI Taxonomy" id="1487865"/>
    <lineage>
        <taxon>Archaea</taxon>
        <taxon>Methanobacteriati</taxon>
        <taxon>Methanobacteriota</taxon>
        <taxon>Stenosarchaea group</taxon>
        <taxon>Halobacteria</taxon>
        <taxon>Halobacteriales</taxon>
        <taxon>Natrialbaceae</taxon>
        <taxon>Halovivax</taxon>
    </lineage>
</organism>
<feature type="transmembrane region" description="Helical" evidence="6">
    <location>
        <begin position="50"/>
        <end position="71"/>
    </location>
</feature>
<keyword evidence="4 6" id="KW-1133">Transmembrane helix</keyword>
<feature type="transmembrane region" description="Helical" evidence="6">
    <location>
        <begin position="77"/>
        <end position="100"/>
    </location>
</feature>
<feature type="transmembrane region" description="Helical" evidence="6">
    <location>
        <begin position="22"/>
        <end position="43"/>
    </location>
</feature>
<reference evidence="7 8" key="1">
    <citation type="journal article" date="2019" name="Int. J. Syst. Evol. Microbiol.">
        <title>The Global Catalogue of Microorganisms (GCM) 10K type strain sequencing project: providing services to taxonomists for standard genome sequencing and annotation.</title>
        <authorList>
            <consortium name="The Broad Institute Genomics Platform"/>
            <consortium name="The Broad Institute Genome Sequencing Center for Infectious Disease"/>
            <person name="Wu L."/>
            <person name="Ma J."/>
        </authorList>
    </citation>
    <scope>NUCLEOTIDE SEQUENCE [LARGE SCALE GENOMIC DNA]</scope>
    <source>
        <strain evidence="7 8">IBRC-M 10256</strain>
    </source>
</reference>
<dbReference type="InterPro" id="IPR043428">
    <property type="entry name" value="LivM-like"/>
</dbReference>
<comment type="caution">
    <text evidence="7">The sequence shown here is derived from an EMBL/GenBank/DDBJ whole genome shotgun (WGS) entry which is preliminary data.</text>
</comment>
<feature type="transmembrane region" description="Helical" evidence="6">
    <location>
        <begin position="112"/>
        <end position="136"/>
    </location>
</feature>
<keyword evidence="2" id="KW-1003">Cell membrane</keyword>
<keyword evidence="8" id="KW-1185">Reference proteome</keyword>
<accession>A0ABD5NS02</accession>
<dbReference type="GO" id="GO:0005886">
    <property type="term" value="C:plasma membrane"/>
    <property type="evidence" value="ECO:0007669"/>
    <property type="project" value="UniProtKB-SubCell"/>
</dbReference>
<dbReference type="AlphaFoldDB" id="A0ABD5NS02"/>